<dbReference type="Pfam" id="PF00135">
    <property type="entry name" value="COesterase"/>
    <property type="match status" value="1"/>
</dbReference>
<sequence>MMAIITRAWTEWIPLLGCIIITIVAQSQVEEDPLVVETTTGKVRGFRRPVLEYQTTAFYGIPFAEPPVGELRFKAPVAKERWSGTFNATTLSNDCRQYIDRKYPGFHGAEQWNVYNQSEDCLALNIWVPDRRGLEKLPVMVWIYGGGYYSGGISLSVYDGATLAAVEHVVVVAINYRLSLFGFLAMGHRDAPGNVGLMDQSLGLRWVVDNIANFGGNEELITIFGESAGSASVSYHMLSMESRPLFQRAILQSGSFLSPWALVDTAEGMRRGLEVAQKVGCFDVNADLNSAPPTNGELTEIISCLRRKDAQELLDEEWVISSCFRFPFVPVVDGTFITESPEAALSRHGLKPIDIMTGLNSNEGGFFMVYSLEGFYRDTDSLINRTSFSKAIRDAFPELNGFSHDAIEFMYTDWLQPNNKEVLRDNCEHAVGDRCVACAVHKFAKLYSDAENNVFMYHFDQRAGNHPWAEWMGVMHGDEIMFVFGQPLHEELGYSDGDRAVSKKMMRLWANFARTGGPKQSRDH</sequence>
<feature type="chain" id="PRO_5040529862" description="Carboxylic ester hydrolase" evidence="6">
    <location>
        <begin position="26"/>
        <end position="524"/>
    </location>
</feature>
<comment type="caution">
    <text evidence="8">The sequence shown here is derived from an EMBL/GenBank/DDBJ whole genome shotgun (WGS) entry which is preliminary data.</text>
</comment>
<evidence type="ECO:0000313" key="9">
    <source>
        <dbReference type="Proteomes" id="UP001152320"/>
    </source>
</evidence>
<protein>
    <recommendedName>
        <fullName evidence="6">Carboxylic ester hydrolase</fullName>
        <ecNumber evidence="6">3.1.1.-</ecNumber>
    </recommendedName>
</protein>
<organism evidence="8 9">
    <name type="scientific">Holothuria leucospilota</name>
    <name type="common">Black long sea cucumber</name>
    <name type="synonym">Mertensiothuria leucospilota</name>
    <dbReference type="NCBI Taxonomy" id="206669"/>
    <lineage>
        <taxon>Eukaryota</taxon>
        <taxon>Metazoa</taxon>
        <taxon>Echinodermata</taxon>
        <taxon>Eleutherozoa</taxon>
        <taxon>Echinozoa</taxon>
        <taxon>Holothuroidea</taxon>
        <taxon>Aspidochirotacea</taxon>
        <taxon>Aspidochirotida</taxon>
        <taxon>Holothuriidae</taxon>
        <taxon>Holothuria</taxon>
    </lineage>
</organism>
<accession>A0A9Q1BQ73</accession>
<feature type="active site" description="Charge relay system" evidence="5">
    <location>
        <position position="363"/>
    </location>
</feature>
<dbReference type="OrthoDB" id="9000293at2759"/>
<feature type="active site" description="Acyl-ester intermediate" evidence="5">
    <location>
        <position position="227"/>
    </location>
</feature>
<dbReference type="PANTHER" id="PTHR43918:SF12">
    <property type="entry name" value="ACETYLCHOLINESTERASE 1"/>
    <property type="match status" value="1"/>
</dbReference>
<dbReference type="InterPro" id="IPR002018">
    <property type="entry name" value="CarbesteraseB"/>
</dbReference>
<dbReference type="FunFam" id="3.40.50.1820:FF:000029">
    <property type="entry name" value="Acetylcholinesterase"/>
    <property type="match status" value="1"/>
</dbReference>
<evidence type="ECO:0000256" key="5">
    <source>
        <dbReference type="PIRSR" id="PIRSR600997-1"/>
    </source>
</evidence>
<feature type="domain" description="Carboxylesterase type B" evidence="7">
    <location>
        <begin position="34"/>
        <end position="520"/>
    </location>
</feature>
<evidence type="ECO:0000256" key="1">
    <source>
        <dbReference type="ARBA" id="ARBA00005964"/>
    </source>
</evidence>
<reference evidence="8" key="1">
    <citation type="submission" date="2021-10" db="EMBL/GenBank/DDBJ databases">
        <title>Tropical sea cucumber genome reveals ecological adaptation and Cuvierian tubules defense mechanism.</title>
        <authorList>
            <person name="Chen T."/>
        </authorList>
    </citation>
    <scope>NUCLEOTIDE SEQUENCE</scope>
    <source>
        <strain evidence="8">Nanhai2018</strain>
        <tissue evidence="8">Muscle</tissue>
    </source>
</reference>
<keyword evidence="3 6" id="KW-0378">Hydrolase</keyword>
<feature type="signal peptide" evidence="6">
    <location>
        <begin position="1"/>
        <end position="25"/>
    </location>
</feature>
<dbReference type="PROSITE" id="PS00122">
    <property type="entry name" value="CARBOXYLESTERASE_B_1"/>
    <property type="match status" value="1"/>
</dbReference>
<dbReference type="EMBL" id="JAIZAY010000013">
    <property type="protein sequence ID" value="KAJ8031038.1"/>
    <property type="molecule type" value="Genomic_DNA"/>
</dbReference>
<dbReference type="GO" id="GO:0019695">
    <property type="term" value="P:choline metabolic process"/>
    <property type="evidence" value="ECO:0007669"/>
    <property type="project" value="TreeGrafter"/>
</dbReference>
<evidence type="ECO:0000256" key="4">
    <source>
        <dbReference type="ARBA" id="ARBA00023157"/>
    </source>
</evidence>
<dbReference type="InterPro" id="IPR019826">
    <property type="entry name" value="Carboxylesterase_B_AS"/>
</dbReference>
<dbReference type="InterPro" id="IPR050654">
    <property type="entry name" value="AChE-related_enzymes"/>
</dbReference>
<dbReference type="AlphaFoldDB" id="A0A9Q1BQ73"/>
<evidence type="ECO:0000259" key="7">
    <source>
        <dbReference type="Pfam" id="PF00135"/>
    </source>
</evidence>
<dbReference type="GO" id="GO:0006581">
    <property type="term" value="P:acetylcholine catabolic process"/>
    <property type="evidence" value="ECO:0007669"/>
    <property type="project" value="TreeGrafter"/>
</dbReference>
<gene>
    <name evidence="8" type="ORF">HOLleu_27633</name>
</gene>
<dbReference type="Gene3D" id="3.40.50.1820">
    <property type="entry name" value="alpha/beta hydrolase"/>
    <property type="match status" value="1"/>
</dbReference>
<evidence type="ECO:0000256" key="3">
    <source>
        <dbReference type="ARBA" id="ARBA00022801"/>
    </source>
</evidence>
<feature type="active site" description="Charge relay system" evidence="5">
    <location>
        <position position="476"/>
    </location>
</feature>
<comment type="similarity">
    <text evidence="1 6">Belongs to the type-B carboxylesterase/lipase family.</text>
</comment>
<dbReference type="PANTHER" id="PTHR43918">
    <property type="entry name" value="ACETYLCHOLINESTERASE"/>
    <property type="match status" value="1"/>
</dbReference>
<dbReference type="InterPro" id="IPR000997">
    <property type="entry name" value="Cholinesterase"/>
</dbReference>
<evidence type="ECO:0000313" key="8">
    <source>
        <dbReference type="EMBL" id="KAJ8031038.1"/>
    </source>
</evidence>
<evidence type="ECO:0000256" key="2">
    <source>
        <dbReference type="ARBA" id="ARBA00022487"/>
    </source>
</evidence>
<keyword evidence="6" id="KW-0732">Signal</keyword>
<dbReference type="PRINTS" id="PR00878">
    <property type="entry name" value="CHOLNESTRASE"/>
</dbReference>
<dbReference type="GO" id="GO:0003990">
    <property type="term" value="F:acetylcholinesterase activity"/>
    <property type="evidence" value="ECO:0007669"/>
    <property type="project" value="TreeGrafter"/>
</dbReference>
<keyword evidence="9" id="KW-1185">Reference proteome</keyword>
<dbReference type="Proteomes" id="UP001152320">
    <property type="component" value="Chromosome 13"/>
</dbReference>
<dbReference type="GO" id="GO:0005886">
    <property type="term" value="C:plasma membrane"/>
    <property type="evidence" value="ECO:0007669"/>
    <property type="project" value="TreeGrafter"/>
</dbReference>
<keyword evidence="4" id="KW-1015">Disulfide bond</keyword>
<name>A0A9Q1BQ73_HOLLE</name>
<dbReference type="EC" id="3.1.1.-" evidence="6"/>
<dbReference type="GO" id="GO:0005615">
    <property type="term" value="C:extracellular space"/>
    <property type="evidence" value="ECO:0007669"/>
    <property type="project" value="TreeGrafter"/>
</dbReference>
<evidence type="ECO:0000256" key="6">
    <source>
        <dbReference type="RuleBase" id="RU361235"/>
    </source>
</evidence>
<dbReference type="SUPFAM" id="SSF53474">
    <property type="entry name" value="alpha/beta-Hydrolases"/>
    <property type="match status" value="1"/>
</dbReference>
<keyword evidence="2" id="KW-0719">Serine esterase</keyword>
<dbReference type="InterPro" id="IPR029058">
    <property type="entry name" value="AB_hydrolase_fold"/>
</dbReference>
<proteinExistence type="inferred from homology"/>